<keyword evidence="3" id="KW-0223">Dioxygenase</keyword>
<keyword evidence="5" id="KW-0408">Iron</keyword>
<dbReference type="AlphaFoldDB" id="A0AAD2FSI5"/>
<dbReference type="InterPro" id="IPR006620">
    <property type="entry name" value="Pro_4_hyd_alph"/>
</dbReference>
<dbReference type="Proteomes" id="UP001295423">
    <property type="component" value="Unassembled WGS sequence"/>
</dbReference>
<dbReference type="GO" id="GO:0004656">
    <property type="term" value="F:procollagen-proline 4-dioxygenase activity"/>
    <property type="evidence" value="ECO:0007669"/>
    <property type="project" value="TreeGrafter"/>
</dbReference>
<dbReference type="SMART" id="SM00702">
    <property type="entry name" value="P4Hc"/>
    <property type="match status" value="1"/>
</dbReference>
<evidence type="ECO:0000256" key="6">
    <source>
        <dbReference type="SAM" id="MobiDB-lite"/>
    </source>
</evidence>
<dbReference type="GO" id="GO:0005783">
    <property type="term" value="C:endoplasmic reticulum"/>
    <property type="evidence" value="ECO:0007669"/>
    <property type="project" value="TreeGrafter"/>
</dbReference>
<feature type="region of interest" description="Disordered" evidence="6">
    <location>
        <begin position="115"/>
        <end position="135"/>
    </location>
</feature>
<keyword evidence="10" id="KW-1185">Reference proteome</keyword>
<dbReference type="Gene3D" id="2.60.120.620">
    <property type="entry name" value="q2cbj1_9rhob like domain"/>
    <property type="match status" value="1"/>
</dbReference>
<keyword evidence="4" id="KW-0560">Oxidoreductase</keyword>
<accession>A0AAD2FSI5</accession>
<evidence type="ECO:0000256" key="1">
    <source>
        <dbReference type="ARBA" id="ARBA00001961"/>
    </source>
</evidence>
<comment type="caution">
    <text evidence="9">The sequence shown here is derived from an EMBL/GenBank/DDBJ whole genome shotgun (WGS) entry which is preliminary data.</text>
</comment>
<dbReference type="Pfam" id="PF13640">
    <property type="entry name" value="2OG-FeII_Oxy_3"/>
    <property type="match status" value="1"/>
</dbReference>
<dbReference type="InterPro" id="IPR045054">
    <property type="entry name" value="P4HA-like"/>
</dbReference>
<sequence length="483" mass="54363">MLFLIDLLLLVPHLCVALSTQKVTPRSLTVEQQLLKNYFSITSHIQDPALYSASWADACRYDLDNQVLVTTRDVSKFEVLSLCSIHAIGLRGYGRKGSDWIVYDESKDGSFFLSDSSTSKSKGFSPKPRPAKQSQFRYSVPLSSGKDEVVFCDINPIREAQPGWMGHLARSPADVRGKKEVPNCCVLPLTTPLCALVSTTNISIGTPLVKVDPSSVPAEKGETKVFFQRYRNEIAELEQYMNMARPNESSTRNSNVENDTTVVRQYYNFPTKHKGLHELHQDPKILAIPNFLSDFECDRLIRKANPNLIPCVTKNPKTGAVEEDESRTSRNTNVPQVEVPSVINKLCQLANCEPQNLEVLQVLHYAKGQYFNKHTDGFTGPISACGFKNSARLATIFVYLNDVPEGGETRFTKLDLDVKPEKGKAVVHFPTSLEFEEDIRTEHEGIAAVDDKWLLVTWVWMDKRDEMSVYAEHFLDPLDNDII</sequence>
<feature type="compositionally biased region" description="Low complexity" evidence="6">
    <location>
        <begin position="115"/>
        <end position="126"/>
    </location>
</feature>
<evidence type="ECO:0000313" key="9">
    <source>
        <dbReference type="EMBL" id="CAJ1951724.1"/>
    </source>
</evidence>
<feature type="domain" description="Prolyl 4-hydroxylase alpha subunit" evidence="8">
    <location>
        <begin position="283"/>
        <end position="460"/>
    </location>
</feature>
<dbReference type="PANTHER" id="PTHR10869:SF226">
    <property type="entry name" value="PROLYL 4-HYDROXYLASE ALPHA SUBUNIT DOMAIN-CONTAINING PROTEIN"/>
    <property type="match status" value="1"/>
</dbReference>
<evidence type="ECO:0000259" key="8">
    <source>
        <dbReference type="SMART" id="SM00702"/>
    </source>
</evidence>
<dbReference type="EMBL" id="CAKOGP040001792">
    <property type="protein sequence ID" value="CAJ1951724.1"/>
    <property type="molecule type" value="Genomic_DNA"/>
</dbReference>
<feature type="signal peptide" evidence="7">
    <location>
        <begin position="1"/>
        <end position="17"/>
    </location>
</feature>
<dbReference type="PANTHER" id="PTHR10869">
    <property type="entry name" value="PROLYL 4-HYDROXYLASE ALPHA SUBUNIT"/>
    <property type="match status" value="1"/>
</dbReference>
<name>A0AAD2FSI5_9STRA</name>
<keyword evidence="2" id="KW-0479">Metal-binding</keyword>
<keyword evidence="7" id="KW-0732">Signal</keyword>
<dbReference type="GO" id="GO:0005506">
    <property type="term" value="F:iron ion binding"/>
    <property type="evidence" value="ECO:0007669"/>
    <property type="project" value="InterPro"/>
</dbReference>
<feature type="chain" id="PRO_5042206454" description="Prolyl 4-hydroxylase alpha subunit domain-containing protein" evidence="7">
    <location>
        <begin position="18"/>
        <end position="483"/>
    </location>
</feature>
<dbReference type="InterPro" id="IPR044862">
    <property type="entry name" value="Pro_4_hyd_alph_FE2OG_OXY"/>
</dbReference>
<reference evidence="9" key="1">
    <citation type="submission" date="2023-08" db="EMBL/GenBank/DDBJ databases">
        <authorList>
            <person name="Audoor S."/>
            <person name="Bilcke G."/>
        </authorList>
    </citation>
    <scope>NUCLEOTIDE SEQUENCE</scope>
</reference>
<gene>
    <name evidence="9" type="ORF">CYCCA115_LOCUS13206</name>
</gene>
<protein>
    <recommendedName>
        <fullName evidence="8">Prolyl 4-hydroxylase alpha subunit domain-containing protein</fullName>
    </recommendedName>
</protein>
<dbReference type="GO" id="GO:0031418">
    <property type="term" value="F:L-ascorbic acid binding"/>
    <property type="evidence" value="ECO:0007669"/>
    <property type="project" value="InterPro"/>
</dbReference>
<evidence type="ECO:0000256" key="5">
    <source>
        <dbReference type="ARBA" id="ARBA00023004"/>
    </source>
</evidence>
<evidence type="ECO:0000256" key="4">
    <source>
        <dbReference type="ARBA" id="ARBA00023002"/>
    </source>
</evidence>
<organism evidence="9 10">
    <name type="scientific">Cylindrotheca closterium</name>
    <dbReference type="NCBI Taxonomy" id="2856"/>
    <lineage>
        <taxon>Eukaryota</taxon>
        <taxon>Sar</taxon>
        <taxon>Stramenopiles</taxon>
        <taxon>Ochrophyta</taxon>
        <taxon>Bacillariophyta</taxon>
        <taxon>Bacillariophyceae</taxon>
        <taxon>Bacillariophycidae</taxon>
        <taxon>Bacillariales</taxon>
        <taxon>Bacillariaceae</taxon>
        <taxon>Cylindrotheca</taxon>
    </lineage>
</organism>
<comment type="cofactor">
    <cofactor evidence="1">
        <name>L-ascorbate</name>
        <dbReference type="ChEBI" id="CHEBI:38290"/>
    </cofactor>
</comment>
<evidence type="ECO:0000256" key="7">
    <source>
        <dbReference type="SAM" id="SignalP"/>
    </source>
</evidence>
<proteinExistence type="predicted"/>
<evidence type="ECO:0000256" key="2">
    <source>
        <dbReference type="ARBA" id="ARBA00022723"/>
    </source>
</evidence>
<evidence type="ECO:0000313" key="10">
    <source>
        <dbReference type="Proteomes" id="UP001295423"/>
    </source>
</evidence>
<evidence type="ECO:0000256" key="3">
    <source>
        <dbReference type="ARBA" id="ARBA00022964"/>
    </source>
</evidence>